<dbReference type="PROSITE" id="PS00467">
    <property type="entry name" value="RIBOSOMAL_L2"/>
    <property type="match status" value="1"/>
</dbReference>
<dbReference type="AlphaFoldDB" id="A0A9C7UNG2"/>
<evidence type="ECO:0000313" key="9">
    <source>
        <dbReference type="Proteomes" id="UP001061958"/>
    </source>
</evidence>
<dbReference type="SMART" id="SM01383">
    <property type="entry name" value="Ribosomal_L2"/>
    <property type="match status" value="1"/>
</dbReference>
<dbReference type="Gene3D" id="2.30.30.30">
    <property type="match status" value="1"/>
</dbReference>
<dbReference type="GO" id="GO:0016740">
    <property type="term" value="F:transferase activity"/>
    <property type="evidence" value="ECO:0007669"/>
    <property type="project" value="InterPro"/>
</dbReference>
<dbReference type="NCBIfam" id="TIGR01171">
    <property type="entry name" value="rplB_bact"/>
    <property type="match status" value="1"/>
</dbReference>
<dbReference type="Proteomes" id="UP001061958">
    <property type="component" value="Unassembled WGS sequence"/>
</dbReference>
<dbReference type="InterPro" id="IPR012340">
    <property type="entry name" value="NA-bd_OB-fold"/>
</dbReference>
<keyword evidence="3" id="KW-0687">Ribonucleoprotein</keyword>
<evidence type="ECO:0000259" key="7">
    <source>
        <dbReference type="SMART" id="SM01383"/>
    </source>
</evidence>
<evidence type="ECO:0000259" key="6">
    <source>
        <dbReference type="SMART" id="SM01382"/>
    </source>
</evidence>
<dbReference type="InterPro" id="IPR022671">
    <property type="entry name" value="Ribosomal_uL2_CS"/>
</dbReference>
<dbReference type="SUPFAM" id="SSF50104">
    <property type="entry name" value="Translation proteins SH3-like domain"/>
    <property type="match status" value="1"/>
</dbReference>
<dbReference type="PANTHER" id="PTHR13691:SF5">
    <property type="entry name" value="LARGE RIBOSOMAL SUBUNIT PROTEIN UL2M"/>
    <property type="match status" value="1"/>
</dbReference>
<dbReference type="Gene3D" id="2.40.50.140">
    <property type="entry name" value="Nucleic acid-binding proteins"/>
    <property type="match status" value="1"/>
</dbReference>
<dbReference type="Pfam" id="PF00181">
    <property type="entry name" value="Ribosomal_L2_N"/>
    <property type="match status" value="1"/>
</dbReference>
<organism evidence="8 9">
    <name type="scientific">Galdieria partita</name>
    <dbReference type="NCBI Taxonomy" id="83374"/>
    <lineage>
        <taxon>Eukaryota</taxon>
        <taxon>Rhodophyta</taxon>
        <taxon>Bangiophyceae</taxon>
        <taxon>Galdieriales</taxon>
        <taxon>Galdieriaceae</taxon>
        <taxon>Galdieria</taxon>
    </lineage>
</organism>
<dbReference type="GO" id="GO:0032543">
    <property type="term" value="P:mitochondrial translation"/>
    <property type="evidence" value="ECO:0007669"/>
    <property type="project" value="TreeGrafter"/>
</dbReference>
<feature type="region of interest" description="Disordered" evidence="5">
    <location>
        <begin position="259"/>
        <end position="345"/>
    </location>
</feature>
<evidence type="ECO:0000313" key="8">
    <source>
        <dbReference type="EMBL" id="GJQ09894.1"/>
    </source>
</evidence>
<protein>
    <recommendedName>
        <fullName evidence="4">50S ribosomal protein L2, chloroplastic</fullName>
    </recommendedName>
</protein>
<reference evidence="8" key="1">
    <citation type="journal article" date="2022" name="Proc. Natl. Acad. Sci. U.S.A.">
        <title>Life cycle and functional genomics of the unicellular red alga Galdieria for elucidating algal and plant evolution and industrial use.</title>
        <authorList>
            <person name="Hirooka S."/>
            <person name="Itabashi T."/>
            <person name="Ichinose T.M."/>
            <person name="Onuma R."/>
            <person name="Fujiwara T."/>
            <person name="Yamashita S."/>
            <person name="Jong L.W."/>
            <person name="Tomita R."/>
            <person name="Iwane A.H."/>
            <person name="Miyagishima S.Y."/>
        </authorList>
    </citation>
    <scope>NUCLEOTIDE SEQUENCE</scope>
    <source>
        <strain evidence="8">NBRC 102759</strain>
    </source>
</reference>
<gene>
    <name evidence="8" type="ORF">GpartN1_g1685.t1</name>
</gene>
<dbReference type="PANTHER" id="PTHR13691">
    <property type="entry name" value="RIBOSOMAL PROTEIN L2"/>
    <property type="match status" value="1"/>
</dbReference>
<dbReference type="InterPro" id="IPR008991">
    <property type="entry name" value="Translation_prot_SH3-like_sf"/>
</dbReference>
<evidence type="ECO:0000256" key="3">
    <source>
        <dbReference type="ARBA" id="ARBA00023274"/>
    </source>
</evidence>
<dbReference type="InterPro" id="IPR022666">
    <property type="entry name" value="Ribosomal_uL2_RNA-bd_dom"/>
</dbReference>
<dbReference type="Gene3D" id="4.10.950.10">
    <property type="entry name" value="Ribosomal protein L2, domain 3"/>
    <property type="match status" value="1"/>
</dbReference>
<dbReference type="InterPro" id="IPR022669">
    <property type="entry name" value="Ribosomal_uL2_C"/>
</dbReference>
<comment type="caution">
    <text evidence="8">The sequence shown here is derived from an EMBL/GenBank/DDBJ whole genome shotgun (WGS) entry which is preliminary data.</text>
</comment>
<keyword evidence="9" id="KW-1185">Reference proteome</keyword>
<feature type="domain" description="Large ribosomal subunit protein uL2 RNA-binding" evidence="7">
    <location>
        <begin position="90"/>
        <end position="176"/>
    </location>
</feature>
<dbReference type="EMBL" id="BQMJ01000011">
    <property type="protein sequence ID" value="GJQ09894.1"/>
    <property type="molecule type" value="Genomic_DNA"/>
</dbReference>
<dbReference type="InterPro" id="IPR014722">
    <property type="entry name" value="Rib_uL2_dom2"/>
</dbReference>
<dbReference type="InterPro" id="IPR014726">
    <property type="entry name" value="Ribosomal_uL2_dom3"/>
</dbReference>
<dbReference type="InterPro" id="IPR002171">
    <property type="entry name" value="Ribosomal_uL2"/>
</dbReference>
<sequence>MWKSTLSSRTFGSRNYNRWTQFTLQEQWVKQFSSGTTTVTPKSTDPTRPSIIKLKPITPARRECYLVDLSLVYTGPPVKELAYYIPRTGGRDSSGHICVRHRGGGFRGLYRLIDFKRTLYEGMRSVVQRIEYDPYRTGFVALLQHYSSDGQAHPLEGQQSYIICPQGLSIGAEITSNRQQPVDIKPGNATLLKYLPAGIFVHNIETHSGDGGILCRAAGTYAKIVTTHPEDNVAVLRLASKELRKVPLDCMATIGKVSNPEHKNEKLGSAGRMREKGRRPHVRGVAMNPVDHPHGGGEGRTSGGRPSVSAWGKPTKCGYKTRRRSKKNPFIIERRPSTYPFPRIN</sequence>
<keyword evidence="2" id="KW-0689">Ribosomal protein</keyword>
<dbReference type="OrthoDB" id="10267824at2759"/>
<dbReference type="GO" id="GO:0005762">
    <property type="term" value="C:mitochondrial large ribosomal subunit"/>
    <property type="evidence" value="ECO:0007669"/>
    <property type="project" value="TreeGrafter"/>
</dbReference>
<dbReference type="Pfam" id="PF03947">
    <property type="entry name" value="Ribosomal_L2_C"/>
    <property type="match status" value="1"/>
</dbReference>
<evidence type="ECO:0000256" key="5">
    <source>
        <dbReference type="SAM" id="MobiDB-lite"/>
    </source>
</evidence>
<feature type="domain" description="Large ribosomal subunit protein uL2 C-terminal" evidence="6">
    <location>
        <begin position="184"/>
        <end position="314"/>
    </location>
</feature>
<dbReference type="SMART" id="SM01382">
    <property type="entry name" value="Ribosomal_L2_C"/>
    <property type="match status" value="1"/>
</dbReference>
<dbReference type="SUPFAM" id="SSF50249">
    <property type="entry name" value="Nucleic acid-binding proteins"/>
    <property type="match status" value="1"/>
</dbReference>
<dbReference type="GO" id="GO:0003723">
    <property type="term" value="F:RNA binding"/>
    <property type="evidence" value="ECO:0007669"/>
    <property type="project" value="InterPro"/>
</dbReference>
<comment type="similarity">
    <text evidence="1">Belongs to the universal ribosomal protein uL2 family.</text>
</comment>
<dbReference type="InterPro" id="IPR005880">
    <property type="entry name" value="Ribosomal_uL2_bac/org-type"/>
</dbReference>
<dbReference type="GO" id="GO:0003735">
    <property type="term" value="F:structural constituent of ribosome"/>
    <property type="evidence" value="ECO:0007669"/>
    <property type="project" value="InterPro"/>
</dbReference>
<dbReference type="FunFam" id="4.10.950.10:FF:000001">
    <property type="entry name" value="50S ribosomal protein L2"/>
    <property type="match status" value="1"/>
</dbReference>
<reference evidence="8" key="2">
    <citation type="submission" date="2022-01" db="EMBL/GenBank/DDBJ databases">
        <authorList>
            <person name="Hirooka S."/>
            <person name="Miyagishima S.Y."/>
        </authorList>
    </citation>
    <scope>NUCLEOTIDE SEQUENCE</scope>
    <source>
        <strain evidence="8">NBRC 102759</strain>
    </source>
</reference>
<accession>A0A9C7UNG2</accession>
<evidence type="ECO:0000256" key="1">
    <source>
        <dbReference type="ARBA" id="ARBA00005636"/>
    </source>
</evidence>
<proteinExistence type="inferred from homology"/>
<name>A0A9C7UNG2_9RHOD</name>
<evidence type="ECO:0000256" key="2">
    <source>
        <dbReference type="ARBA" id="ARBA00022980"/>
    </source>
</evidence>
<evidence type="ECO:0000256" key="4">
    <source>
        <dbReference type="ARBA" id="ARBA00035445"/>
    </source>
</evidence>